<protein>
    <submittedName>
        <fullName evidence="2">CLUMA_CG017359, isoform A</fullName>
    </submittedName>
</protein>
<keyword evidence="1" id="KW-0472">Membrane</keyword>
<keyword evidence="1" id="KW-0812">Transmembrane</keyword>
<evidence type="ECO:0000313" key="2">
    <source>
        <dbReference type="EMBL" id="CRL04260.1"/>
    </source>
</evidence>
<dbReference type="AlphaFoldDB" id="A0A1J1IXF6"/>
<accession>A0A1J1IXF6</accession>
<reference evidence="2 3" key="1">
    <citation type="submission" date="2015-04" db="EMBL/GenBank/DDBJ databases">
        <authorList>
            <person name="Syromyatnikov M.Y."/>
            <person name="Popov V.N."/>
        </authorList>
    </citation>
    <scope>NUCLEOTIDE SEQUENCE [LARGE SCALE GENOMIC DNA]</scope>
</reference>
<organism evidence="2 3">
    <name type="scientific">Clunio marinus</name>
    <dbReference type="NCBI Taxonomy" id="568069"/>
    <lineage>
        <taxon>Eukaryota</taxon>
        <taxon>Metazoa</taxon>
        <taxon>Ecdysozoa</taxon>
        <taxon>Arthropoda</taxon>
        <taxon>Hexapoda</taxon>
        <taxon>Insecta</taxon>
        <taxon>Pterygota</taxon>
        <taxon>Neoptera</taxon>
        <taxon>Endopterygota</taxon>
        <taxon>Diptera</taxon>
        <taxon>Nematocera</taxon>
        <taxon>Chironomoidea</taxon>
        <taxon>Chironomidae</taxon>
        <taxon>Clunio</taxon>
    </lineage>
</organism>
<dbReference type="EMBL" id="CVRI01000063">
    <property type="protein sequence ID" value="CRL04260.1"/>
    <property type="molecule type" value="Genomic_DNA"/>
</dbReference>
<feature type="transmembrane region" description="Helical" evidence="1">
    <location>
        <begin position="78"/>
        <end position="99"/>
    </location>
</feature>
<keyword evidence="1" id="KW-1133">Transmembrane helix</keyword>
<evidence type="ECO:0000313" key="3">
    <source>
        <dbReference type="Proteomes" id="UP000183832"/>
    </source>
</evidence>
<sequence>MFYAFIKSLETLVMWQFIQKLLSGTKEINEKRNEKIEEIWLNGSGKQLTKIFEFGLLCCLQICSFTEKIRQMLSTQRCFLKFFFSFVSSLFTLSPAALIKGFQEMKGLHDQLNAVR</sequence>
<evidence type="ECO:0000256" key="1">
    <source>
        <dbReference type="SAM" id="Phobius"/>
    </source>
</evidence>
<proteinExistence type="predicted"/>
<dbReference type="Proteomes" id="UP000183832">
    <property type="component" value="Unassembled WGS sequence"/>
</dbReference>
<gene>
    <name evidence="2" type="ORF">CLUMA_CG017359</name>
</gene>
<keyword evidence="3" id="KW-1185">Reference proteome</keyword>
<name>A0A1J1IXF6_9DIPT</name>